<keyword evidence="2" id="KW-1185">Reference proteome</keyword>
<evidence type="ECO:0000313" key="1">
    <source>
        <dbReference type="EMBL" id="KAJ8981916.1"/>
    </source>
</evidence>
<proteinExistence type="predicted"/>
<dbReference type="Pfam" id="PF07841">
    <property type="entry name" value="DM4_12"/>
    <property type="match status" value="1"/>
</dbReference>
<name>A0ABQ9JUC4_9CUCU</name>
<comment type="caution">
    <text evidence="1">The sequence shown here is derived from an EMBL/GenBank/DDBJ whole genome shotgun (WGS) entry which is preliminary data.</text>
</comment>
<evidence type="ECO:0000313" key="2">
    <source>
        <dbReference type="Proteomes" id="UP001162164"/>
    </source>
</evidence>
<sequence length="59" mass="6277">MAEIGKQCLLRAICEAAEYRTKDTGVLGDLIHVLLTSFVGVVAVSSVKWDVAIGVSLTE</sequence>
<dbReference type="InterPro" id="IPR006631">
    <property type="entry name" value="DM4_12"/>
</dbReference>
<organism evidence="1 2">
    <name type="scientific">Molorchus minor</name>
    <dbReference type="NCBI Taxonomy" id="1323400"/>
    <lineage>
        <taxon>Eukaryota</taxon>
        <taxon>Metazoa</taxon>
        <taxon>Ecdysozoa</taxon>
        <taxon>Arthropoda</taxon>
        <taxon>Hexapoda</taxon>
        <taxon>Insecta</taxon>
        <taxon>Pterygota</taxon>
        <taxon>Neoptera</taxon>
        <taxon>Endopterygota</taxon>
        <taxon>Coleoptera</taxon>
        <taxon>Polyphaga</taxon>
        <taxon>Cucujiformia</taxon>
        <taxon>Chrysomeloidea</taxon>
        <taxon>Cerambycidae</taxon>
        <taxon>Lamiinae</taxon>
        <taxon>Monochamini</taxon>
        <taxon>Molorchus</taxon>
    </lineage>
</organism>
<dbReference type="Proteomes" id="UP001162164">
    <property type="component" value="Unassembled WGS sequence"/>
</dbReference>
<dbReference type="EMBL" id="JAPWTJ010000154">
    <property type="protein sequence ID" value="KAJ8981916.1"/>
    <property type="molecule type" value="Genomic_DNA"/>
</dbReference>
<gene>
    <name evidence="1" type="ORF">NQ317_008821</name>
</gene>
<reference evidence="1" key="1">
    <citation type="journal article" date="2023" name="Insect Mol. Biol.">
        <title>Genome sequencing provides insights into the evolution of gene families encoding plant cell wall-degrading enzymes in longhorned beetles.</title>
        <authorList>
            <person name="Shin N.R."/>
            <person name="Okamura Y."/>
            <person name="Kirsch R."/>
            <person name="Pauchet Y."/>
        </authorList>
    </citation>
    <scope>NUCLEOTIDE SEQUENCE</scope>
    <source>
        <strain evidence="1">MMC_N1</strain>
    </source>
</reference>
<accession>A0ABQ9JUC4</accession>
<protein>
    <submittedName>
        <fullName evidence="1">Uncharacterized protein</fullName>
    </submittedName>
</protein>